<organism evidence="9 10">
    <name type="scientific">Thermocrinis minervae</name>
    <dbReference type="NCBI Taxonomy" id="381751"/>
    <lineage>
        <taxon>Bacteria</taxon>
        <taxon>Pseudomonadati</taxon>
        <taxon>Aquificota</taxon>
        <taxon>Aquificia</taxon>
        <taxon>Aquificales</taxon>
        <taxon>Aquificaceae</taxon>
        <taxon>Thermocrinis</taxon>
    </lineage>
</organism>
<reference evidence="9 10" key="1">
    <citation type="submission" date="2016-11" db="EMBL/GenBank/DDBJ databases">
        <authorList>
            <person name="Jaros S."/>
            <person name="Januszkiewicz K."/>
            <person name="Wedrychowicz H."/>
        </authorList>
    </citation>
    <scope>NUCLEOTIDE SEQUENCE [LARGE SCALE GENOMIC DNA]</scope>
    <source>
        <strain evidence="9 10">DSM 19557</strain>
    </source>
</reference>
<dbReference type="AlphaFoldDB" id="A0A1M6QB27"/>
<sequence>MEDKEFDSLNVVPFIDIMLVLLTIVLVTASFIASGAIPVSLPTAKGQAQLQQKEIRLVIRKDGTVFYENTQVNLVDLERLLSPLERNLQISVFADRDARVQKLVDVLDLLKRLGFQKVHIRTQES</sequence>
<evidence type="ECO:0000256" key="3">
    <source>
        <dbReference type="ARBA" id="ARBA00022475"/>
    </source>
</evidence>
<evidence type="ECO:0000256" key="7">
    <source>
        <dbReference type="RuleBase" id="RU003879"/>
    </source>
</evidence>
<keyword evidence="6 8" id="KW-0472">Membrane</keyword>
<name>A0A1M6QB27_9AQUI</name>
<keyword evidence="7" id="KW-0813">Transport</keyword>
<dbReference type="STRING" id="381751.SAMN05444391_0160"/>
<comment type="similarity">
    <text evidence="2 7">Belongs to the ExbD/TolR family.</text>
</comment>
<dbReference type="Gene3D" id="3.30.420.270">
    <property type="match status" value="1"/>
</dbReference>
<feature type="transmembrane region" description="Helical" evidence="8">
    <location>
        <begin position="12"/>
        <end position="37"/>
    </location>
</feature>
<evidence type="ECO:0000256" key="5">
    <source>
        <dbReference type="ARBA" id="ARBA00022989"/>
    </source>
</evidence>
<dbReference type="RefSeq" id="WP_079653363.1">
    <property type="nucleotide sequence ID" value="NZ_LT670846.1"/>
</dbReference>
<evidence type="ECO:0000313" key="10">
    <source>
        <dbReference type="Proteomes" id="UP000189810"/>
    </source>
</evidence>
<keyword evidence="5 8" id="KW-1133">Transmembrane helix</keyword>
<protein>
    <submittedName>
        <fullName evidence="9">Biopolymer transport protein ExbD</fullName>
    </submittedName>
</protein>
<keyword evidence="10" id="KW-1185">Reference proteome</keyword>
<dbReference type="OrthoDB" id="8858387at2"/>
<evidence type="ECO:0000256" key="1">
    <source>
        <dbReference type="ARBA" id="ARBA00004162"/>
    </source>
</evidence>
<keyword evidence="4 7" id="KW-0812">Transmembrane</keyword>
<dbReference type="Pfam" id="PF02472">
    <property type="entry name" value="ExbD"/>
    <property type="match status" value="1"/>
</dbReference>
<dbReference type="PANTHER" id="PTHR30558">
    <property type="entry name" value="EXBD MEMBRANE COMPONENT OF PMF-DRIVEN MACROMOLECULE IMPORT SYSTEM"/>
    <property type="match status" value="1"/>
</dbReference>
<evidence type="ECO:0000256" key="6">
    <source>
        <dbReference type="ARBA" id="ARBA00023136"/>
    </source>
</evidence>
<gene>
    <name evidence="9" type="ORF">SAMN05444391_0160</name>
</gene>
<accession>A0A1M6QB27</accession>
<dbReference type="InterPro" id="IPR003400">
    <property type="entry name" value="ExbD"/>
</dbReference>
<dbReference type="GO" id="GO:0022857">
    <property type="term" value="F:transmembrane transporter activity"/>
    <property type="evidence" value="ECO:0007669"/>
    <property type="project" value="InterPro"/>
</dbReference>
<evidence type="ECO:0000256" key="2">
    <source>
        <dbReference type="ARBA" id="ARBA00005811"/>
    </source>
</evidence>
<dbReference type="Proteomes" id="UP000189810">
    <property type="component" value="Chromosome I"/>
</dbReference>
<keyword evidence="3" id="KW-1003">Cell membrane</keyword>
<evidence type="ECO:0000313" key="9">
    <source>
        <dbReference type="EMBL" id="SHK17452.1"/>
    </source>
</evidence>
<dbReference type="GO" id="GO:0015031">
    <property type="term" value="P:protein transport"/>
    <property type="evidence" value="ECO:0007669"/>
    <property type="project" value="UniProtKB-KW"/>
</dbReference>
<evidence type="ECO:0000256" key="8">
    <source>
        <dbReference type="SAM" id="Phobius"/>
    </source>
</evidence>
<proteinExistence type="inferred from homology"/>
<evidence type="ECO:0000256" key="4">
    <source>
        <dbReference type="ARBA" id="ARBA00022692"/>
    </source>
</evidence>
<dbReference type="PANTHER" id="PTHR30558:SF7">
    <property type="entry name" value="TOL-PAL SYSTEM PROTEIN TOLR"/>
    <property type="match status" value="1"/>
</dbReference>
<dbReference type="EMBL" id="LT670846">
    <property type="protein sequence ID" value="SHK17452.1"/>
    <property type="molecule type" value="Genomic_DNA"/>
</dbReference>
<comment type="subcellular location">
    <subcellularLocation>
        <location evidence="1">Cell membrane</location>
        <topology evidence="1">Single-pass membrane protein</topology>
    </subcellularLocation>
    <subcellularLocation>
        <location evidence="7">Cell membrane</location>
        <topology evidence="7">Single-pass type II membrane protein</topology>
    </subcellularLocation>
</comment>
<dbReference type="GO" id="GO:0005886">
    <property type="term" value="C:plasma membrane"/>
    <property type="evidence" value="ECO:0007669"/>
    <property type="project" value="UniProtKB-SubCell"/>
</dbReference>
<keyword evidence="7" id="KW-0653">Protein transport</keyword>